<name>A0A4U0TSR6_9PEZI</name>
<dbReference type="Gene3D" id="1.25.40.20">
    <property type="entry name" value="Ankyrin repeat-containing domain"/>
    <property type="match status" value="2"/>
</dbReference>
<feature type="repeat" description="ANK" evidence="3">
    <location>
        <begin position="139"/>
        <end position="168"/>
    </location>
</feature>
<feature type="repeat" description="ANK" evidence="3">
    <location>
        <begin position="62"/>
        <end position="94"/>
    </location>
</feature>
<protein>
    <submittedName>
        <fullName evidence="5">Uncharacterized protein</fullName>
    </submittedName>
</protein>
<organism evidence="5 6">
    <name type="scientific">Friedmanniomyces endolithicus</name>
    <dbReference type="NCBI Taxonomy" id="329885"/>
    <lineage>
        <taxon>Eukaryota</taxon>
        <taxon>Fungi</taxon>
        <taxon>Dikarya</taxon>
        <taxon>Ascomycota</taxon>
        <taxon>Pezizomycotina</taxon>
        <taxon>Dothideomycetes</taxon>
        <taxon>Dothideomycetidae</taxon>
        <taxon>Mycosphaerellales</taxon>
        <taxon>Teratosphaeriaceae</taxon>
        <taxon>Friedmanniomyces</taxon>
    </lineage>
</organism>
<dbReference type="PROSITE" id="PS50297">
    <property type="entry name" value="ANK_REP_REGION"/>
    <property type="match status" value="2"/>
</dbReference>
<evidence type="ECO:0000256" key="3">
    <source>
        <dbReference type="PROSITE-ProRule" id="PRU00023"/>
    </source>
</evidence>
<dbReference type="Pfam" id="PF12796">
    <property type="entry name" value="Ank_2"/>
    <property type="match status" value="1"/>
</dbReference>
<evidence type="ECO:0000313" key="5">
    <source>
        <dbReference type="EMBL" id="TKA25271.1"/>
    </source>
</evidence>
<feature type="region of interest" description="Disordered" evidence="4">
    <location>
        <begin position="164"/>
        <end position="183"/>
    </location>
</feature>
<keyword evidence="1" id="KW-0677">Repeat</keyword>
<accession>A0A4U0TSR6</accession>
<feature type="compositionally biased region" description="Polar residues" evidence="4">
    <location>
        <begin position="171"/>
        <end position="183"/>
    </location>
</feature>
<dbReference type="PANTHER" id="PTHR24189">
    <property type="entry name" value="MYOTROPHIN"/>
    <property type="match status" value="1"/>
</dbReference>
<dbReference type="EMBL" id="NAJP01000160">
    <property type="protein sequence ID" value="TKA25271.1"/>
    <property type="molecule type" value="Genomic_DNA"/>
</dbReference>
<dbReference type="AlphaFoldDB" id="A0A4U0TSR6"/>
<dbReference type="InterPro" id="IPR002110">
    <property type="entry name" value="Ankyrin_rpt"/>
</dbReference>
<dbReference type="Proteomes" id="UP000310066">
    <property type="component" value="Unassembled WGS sequence"/>
</dbReference>
<proteinExistence type="predicted"/>
<dbReference type="SMART" id="SM00248">
    <property type="entry name" value="ANK"/>
    <property type="match status" value="4"/>
</dbReference>
<sequence>MPVKEAIAAGHVANFQAFLWHGWGVNAPVEHDGPSALGYAVKDRHLASWLLANGADPNAGFQYDTALSRAVLTGSVEIVEMLLSHGGDLNRGQVLHWAVERHEGTCKVLTMLLEQGASPNEVEFGGVLPIWSVLQVLGTPLHKAVTLDKRDVIEMLLKYGADPDKKDTSGKTESWQQSSAVIT</sequence>
<dbReference type="SUPFAM" id="SSF48403">
    <property type="entry name" value="Ankyrin repeat"/>
    <property type="match status" value="1"/>
</dbReference>
<dbReference type="Pfam" id="PF00023">
    <property type="entry name" value="Ank"/>
    <property type="match status" value="1"/>
</dbReference>
<dbReference type="STRING" id="329885.A0A4U0TSR6"/>
<dbReference type="InterPro" id="IPR036770">
    <property type="entry name" value="Ankyrin_rpt-contain_sf"/>
</dbReference>
<reference evidence="5 6" key="1">
    <citation type="submission" date="2017-03" db="EMBL/GenBank/DDBJ databases">
        <title>Genomes of endolithic fungi from Antarctica.</title>
        <authorList>
            <person name="Coleine C."/>
            <person name="Masonjones S."/>
            <person name="Stajich J.E."/>
        </authorList>
    </citation>
    <scope>NUCLEOTIDE SEQUENCE [LARGE SCALE GENOMIC DNA]</scope>
    <source>
        <strain evidence="5 6">CCFEE 5311</strain>
    </source>
</reference>
<comment type="caution">
    <text evidence="5">The sequence shown here is derived from an EMBL/GenBank/DDBJ whole genome shotgun (WGS) entry which is preliminary data.</text>
</comment>
<evidence type="ECO:0000256" key="2">
    <source>
        <dbReference type="ARBA" id="ARBA00023043"/>
    </source>
</evidence>
<keyword evidence="2 3" id="KW-0040">ANK repeat</keyword>
<dbReference type="PROSITE" id="PS50088">
    <property type="entry name" value="ANK_REPEAT"/>
    <property type="match status" value="2"/>
</dbReference>
<evidence type="ECO:0000256" key="4">
    <source>
        <dbReference type="SAM" id="MobiDB-lite"/>
    </source>
</evidence>
<dbReference type="PANTHER" id="PTHR24189:SF50">
    <property type="entry name" value="ANKYRIN REPEAT AND SOCS BOX PROTEIN 2"/>
    <property type="match status" value="1"/>
</dbReference>
<evidence type="ECO:0000256" key="1">
    <source>
        <dbReference type="ARBA" id="ARBA00022737"/>
    </source>
</evidence>
<gene>
    <name evidence="5" type="ORF">B0A54_17463</name>
</gene>
<dbReference type="OrthoDB" id="1722345at2759"/>
<dbReference type="InterPro" id="IPR050745">
    <property type="entry name" value="Multifunctional_regulatory"/>
</dbReference>
<evidence type="ECO:0000313" key="6">
    <source>
        <dbReference type="Proteomes" id="UP000310066"/>
    </source>
</evidence>